<dbReference type="InterPro" id="IPR012507">
    <property type="entry name" value="YibE_F"/>
</dbReference>
<gene>
    <name evidence="2" type="ORF">RFV38_09465</name>
</gene>
<feature type="transmembrane region" description="Helical" evidence="1">
    <location>
        <begin position="304"/>
        <end position="326"/>
    </location>
</feature>
<name>A0ABU4WB07_9FUSO</name>
<keyword evidence="1" id="KW-0812">Transmembrane</keyword>
<feature type="transmembrane region" description="Helical" evidence="1">
    <location>
        <begin position="250"/>
        <end position="271"/>
    </location>
</feature>
<feature type="transmembrane region" description="Helical" evidence="1">
    <location>
        <begin position="147"/>
        <end position="167"/>
    </location>
</feature>
<feature type="transmembrane region" description="Helical" evidence="1">
    <location>
        <begin position="199"/>
        <end position="219"/>
    </location>
</feature>
<comment type="caution">
    <text evidence="2">The sequence shown here is derived from an EMBL/GenBank/DDBJ whole genome shotgun (WGS) entry which is preliminary data.</text>
</comment>
<proteinExistence type="predicted"/>
<evidence type="ECO:0000313" key="2">
    <source>
        <dbReference type="EMBL" id="MDX8336719.1"/>
    </source>
</evidence>
<evidence type="ECO:0000256" key="1">
    <source>
        <dbReference type="SAM" id="Phobius"/>
    </source>
</evidence>
<dbReference type="Proteomes" id="UP001279681">
    <property type="component" value="Unassembled WGS sequence"/>
</dbReference>
<keyword evidence="1" id="KW-1133">Transmembrane helix</keyword>
<dbReference type="EMBL" id="JAVIKH010000012">
    <property type="protein sequence ID" value="MDX8336719.1"/>
    <property type="molecule type" value="Genomic_DNA"/>
</dbReference>
<keyword evidence="1" id="KW-0472">Membrane</keyword>
<sequence length="375" mass="40820">MKKILLPFLVIVSILVMAIYSPKFSENLKGKVKFPQEFVQGEVTKVIEEELMKDPVMKGKFRGGQTLEVKILEGKYKGETFKVYNSLSALHNVYANVGLKAIFTVKEDKAKPTVWLYNLKRDRAIHLLGAIFIGAVLVLGKLKGVKSLLALAFTGSVIIYILLPLLFKGVDPISTSILLSSLIIIVSFLLIGGYDRKTYSAIIGTISGITMAGLISYGFGKVMNLSGLNLSEGQQLLYITRDFKLQIEGLLFVSILIASLGAVMDVAMSISSSVNEIHQHKPTLSSKELFDSAMVIGRDIVGTMINTLILAFAGGSLPLMMMIWGYGMVYQQFINIPAIAIEIVNALAGSIGIIATVPITAVVSIILIKRKGEEN</sequence>
<organism evidence="2 3">
    <name type="scientific">Candidatus Cetobacterium colombiensis</name>
    <dbReference type="NCBI Taxonomy" id="3073100"/>
    <lineage>
        <taxon>Bacteria</taxon>
        <taxon>Fusobacteriati</taxon>
        <taxon>Fusobacteriota</taxon>
        <taxon>Fusobacteriia</taxon>
        <taxon>Fusobacteriales</taxon>
        <taxon>Fusobacteriaceae</taxon>
        <taxon>Cetobacterium</taxon>
    </lineage>
</organism>
<feature type="transmembrane region" description="Helical" evidence="1">
    <location>
        <begin position="124"/>
        <end position="140"/>
    </location>
</feature>
<accession>A0ABU4WB07</accession>
<dbReference type="PANTHER" id="PTHR41771:SF1">
    <property type="entry name" value="MEMBRANE PROTEIN"/>
    <property type="match status" value="1"/>
</dbReference>
<feature type="transmembrane region" description="Helical" evidence="1">
    <location>
        <begin position="173"/>
        <end position="192"/>
    </location>
</feature>
<protein>
    <submittedName>
        <fullName evidence="2">YibE/F family protein</fullName>
    </submittedName>
</protein>
<feature type="transmembrane region" description="Helical" evidence="1">
    <location>
        <begin position="346"/>
        <end position="368"/>
    </location>
</feature>
<dbReference type="Pfam" id="PF07907">
    <property type="entry name" value="YibE_F"/>
    <property type="match status" value="1"/>
</dbReference>
<reference evidence="3" key="1">
    <citation type="submission" date="2023-07" db="EMBL/GenBank/DDBJ databases">
        <authorList>
            <person name="Colorado M.A."/>
            <person name="Villamil L.M."/>
            <person name="Melo J.F."/>
            <person name="Rodriguez J.A."/>
            <person name="Ruiz R.Y."/>
        </authorList>
    </citation>
    <scope>NUCLEOTIDE SEQUENCE [LARGE SCALE GENOMIC DNA]</scope>
    <source>
        <strain evidence="3">C33</strain>
    </source>
</reference>
<dbReference type="PANTHER" id="PTHR41771">
    <property type="entry name" value="MEMBRANE PROTEIN-RELATED"/>
    <property type="match status" value="1"/>
</dbReference>
<evidence type="ECO:0000313" key="3">
    <source>
        <dbReference type="Proteomes" id="UP001279681"/>
    </source>
</evidence>
<dbReference type="RefSeq" id="WP_320314101.1">
    <property type="nucleotide sequence ID" value="NZ_JAVIKH010000012.1"/>
</dbReference>
<keyword evidence="3" id="KW-1185">Reference proteome</keyword>